<organism evidence="1">
    <name type="scientific">marine sediment metagenome</name>
    <dbReference type="NCBI Taxonomy" id="412755"/>
    <lineage>
        <taxon>unclassified sequences</taxon>
        <taxon>metagenomes</taxon>
        <taxon>ecological metagenomes</taxon>
    </lineage>
</organism>
<name>X1R8B9_9ZZZZ</name>
<dbReference type="EMBL" id="BARW01002683">
    <property type="protein sequence ID" value="GAI59395.1"/>
    <property type="molecule type" value="Genomic_DNA"/>
</dbReference>
<accession>X1R8B9</accession>
<evidence type="ECO:0000313" key="1">
    <source>
        <dbReference type="EMBL" id="GAI59395.1"/>
    </source>
</evidence>
<proteinExistence type="predicted"/>
<sequence length="103" mass="11859">MTQQNYDRPEAEFILEVEKAGWGSPETPLEFKRLVDTQRKAMGEEVEEIPEEVIDAERAFLSVDRRLKEAYGRKAPQSEIDLLEVEKAEAAAKYRELLLLHGL</sequence>
<reference evidence="1" key="1">
    <citation type="journal article" date="2014" name="Front. Microbiol.">
        <title>High frequency of phylogenetically diverse reductive dehalogenase-homologous genes in deep subseafloor sedimentary metagenomes.</title>
        <authorList>
            <person name="Kawai M."/>
            <person name="Futagami T."/>
            <person name="Toyoda A."/>
            <person name="Takaki Y."/>
            <person name="Nishi S."/>
            <person name="Hori S."/>
            <person name="Arai W."/>
            <person name="Tsubouchi T."/>
            <person name="Morono Y."/>
            <person name="Uchiyama I."/>
            <person name="Ito T."/>
            <person name="Fujiyama A."/>
            <person name="Inagaki F."/>
            <person name="Takami H."/>
        </authorList>
    </citation>
    <scope>NUCLEOTIDE SEQUENCE</scope>
    <source>
        <strain evidence="1">Expedition CK06-06</strain>
    </source>
</reference>
<comment type="caution">
    <text evidence="1">The sequence shown here is derived from an EMBL/GenBank/DDBJ whole genome shotgun (WGS) entry which is preliminary data.</text>
</comment>
<dbReference type="AlphaFoldDB" id="X1R8B9"/>
<protein>
    <submittedName>
        <fullName evidence="1">Uncharacterized protein</fullName>
    </submittedName>
</protein>
<gene>
    <name evidence="1" type="ORF">S12H4_07318</name>
</gene>